<dbReference type="eggNOG" id="ENOG5030JC7">
    <property type="taxonomic scope" value="Bacteria"/>
</dbReference>
<sequence length="446" mass="49201">MTGLPALVADGGTLTVMRRLATYAWGEYTVTWPENFTPPDVEEGNTLGYVAHLNNKNPSLSGRRFIRSDVDITATDPNPTPPEPGQTNVEEILDAATNQVTGDAFLEKDITTPGLGRLTPGLHFRVGDRIPIRIFGRILEKQLVTAITRTSEPSGTIGYLVHIGGQLTGDQLQLLQRNTEIDRAILAERRERIRAVGAVEHKADRAGQTASTAVAETQQIRDTLTRRGASPSEVTAQLQRLNDQLAAHGESPPGGLIPAILQENALRWRMQEEIDRLQTRQIKDNAGVLQGLQELRERDAAQIREIDALSARLSVLAVGKVTVSGGMSAKSTLHGIALRTPSGDRHLYVCASPDFHGTITVQIFYANGSGYQKVFSAKDFEYRTGKYDLRRLEVLKDFWVTNRTSSRPYAAYWWVPLGNIDSTTVLVDHTTWNQGVIDYVPEEGED</sequence>
<dbReference type="EMBL" id="AM942444">
    <property type="protein sequence ID" value="CAQ05389.1"/>
    <property type="molecule type" value="Genomic_DNA"/>
</dbReference>
<organism evidence="1 2">
    <name type="scientific">Corynebacterium urealyticum (strain ATCC 43042 / DSM 7109)</name>
    <dbReference type="NCBI Taxonomy" id="504474"/>
    <lineage>
        <taxon>Bacteria</taxon>
        <taxon>Bacillati</taxon>
        <taxon>Actinomycetota</taxon>
        <taxon>Actinomycetes</taxon>
        <taxon>Mycobacteriales</taxon>
        <taxon>Corynebacteriaceae</taxon>
        <taxon>Corynebacterium</taxon>
    </lineage>
</organism>
<keyword evidence="2" id="KW-1185">Reference proteome</keyword>
<dbReference type="KEGG" id="cur:cu1429"/>
<dbReference type="AlphaFoldDB" id="B1VGT2"/>
<gene>
    <name evidence="1" type="ordered locus">cu1429</name>
</gene>
<evidence type="ECO:0000313" key="2">
    <source>
        <dbReference type="Proteomes" id="UP000001727"/>
    </source>
</evidence>
<accession>B1VGT2</accession>
<dbReference type="STRING" id="504474.cu1429"/>
<proteinExistence type="predicted"/>
<evidence type="ECO:0000313" key="1">
    <source>
        <dbReference type="EMBL" id="CAQ05389.1"/>
    </source>
</evidence>
<dbReference type="GeneID" id="60604212"/>
<dbReference type="RefSeq" id="WP_012360677.1">
    <property type="nucleotide sequence ID" value="NC_010545.1"/>
</dbReference>
<protein>
    <submittedName>
        <fullName evidence="1">Uncharacterized protein</fullName>
    </submittedName>
</protein>
<name>B1VGT2_CORU7</name>
<reference evidence="1 2" key="1">
    <citation type="journal article" date="2008" name="J. Biotechnol.">
        <title>The lifestyle of Corynebacterium urealyticum derived from its complete genome sequence established by pyrosequencing.</title>
        <authorList>
            <person name="Tauch A."/>
            <person name="Trost E."/>
            <person name="Tilker A."/>
            <person name="Ludewig U."/>
            <person name="Schneiker S."/>
            <person name="Goesmann A."/>
            <person name="Arnold W."/>
            <person name="Bekel T."/>
            <person name="Brinkrolf K."/>
            <person name="Brune I."/>
            <person name="Goetker S."/>
            <person name="Kalinowski J."/>
            <person name="Kamp P.-B."/>
            <person name="Lobo F.P."/>
            <person name="Viehoever P."/>
            <person name="Weisshaar B."/>
            <person name="Soriano F."/>
            <person name="Droege M."/>
            <person name="Puehler A."/>
        </authorList>
    </citation>
    <scope>NUCLEOTIDE SEQUENCE [LARGE SCALE GENOMIC DNA]</scope>
    <source>
        <strain evidence="2">ATCC 43042 / DSM 7109</strain>
    </source>
</reference>
<dbReference type="HOGENOM" id="CLU_613528_0_0_11"/>
<dbReference type="Proteomes" id="UP000001727">
    <property type="component" value="Chromosome"/>
</dbReference>